<dbReference type="EMBL" id="BJYL01000003">
    <property type="protein sequence ID" value="GEN81847.1"/>
    <property type="molecule type" value="Genomic_DNA"/>
</dbReference>
<comment type="caution">
    <text evidence="1">The sequence shown here is derived from an EMBL/GenBank/DDBJ whole genome shotgun (WGS) entry which is preliminary data.</text>
</comment>
<protein>
    <submittedName>
        <fullName evidence="1">Uncharacterized protein</fullName>
    </submittedName>
</protein>
<dbReference type="AlphaFoldDB" id="A0A511Z364"/>
<dbReference type="Proteomes" id="UP000321901">
    <property type="component" value="Unassembled WGS sequence"/>
</dbReference>
<sequence length="103" mass="11983">MYVSHIIWGDHPETDALIEELRKHDSDIITVVVDGEYDMERRGDVVYASKKYIEDARDRDIQEVHYRYIPEGRRIDGVAWRVMGLPVLANSEVSGELEGPRFH</sequence>
<dbReference type="RefSeq" id="WP_147054311.1">
    <property type="nucleotide sequence ID" value="NZ_BJYL01000003.1"/>
</dbReference>
<gene>
    <name evidence="1" type="ORF">SLU01_01590</name>
</gene>
<accession>A0A511Z364</accession>
<evidence type="ECO:0000313" key="2">
    <source>
        <dbReference type="Proteomes" id="UP000321901"/>
    </source>
</evidence>
<proteinExistence type="predicted"/>
<keyword evidence="2" id="KW-1185">Reference proteome</keyword>
<evidence type="ECO:0000313" key="1">
    <source>
        <dbReference type="EMBL" id="GEN81847.1"/>
    </source>
</evidence>
<name>A0A511Z364_9BACL</name>
<organism evidence="1 2">
    <name type="scientific">Sporosarcina luteola</name>
    <dbReference type="NCBI Taxonomy" id="582850"/>
    <lineage>
        <taxon>Bacteria</taxon>
        <taxon>Bacillati</taxon>
        <taxon>Bacillota</taxon>
        <taxon>Bacilli</taxon>
        <taxon>Bacillales</taxon>
        <taxon>Caryophanaceae</taxon>
        <taxon>Sporosarcina</taxon>
    </lineage>
</organism>
<reference evidence="1 2" key="1">
    <citation type="submission" date="2019-07" db="EMBL/GenBank/DDBJ databases">
        <title>Whole genome shotgun sequence of Sporosarcina luteola NBRC 105378.</title>
        <authorList>
            <person name="Hosoyama A."/>
            <person name="Uohara A."/>
            <person name="Ohji S."/>
            <person name="Ichikawa N."/>
        </authorList>
    </citation>
    <scope>NUCLEOTIDE SEQUENCE [LARGE SCALE GENOMIC DNA]</scope>
    <source>
        <strain evidence="1 2">NBRC 105378</strain>
    </source>
</reference>